<dbReference type="OrthoDB" id="5223508at2759"/>
<accession>A0A9P4IRB6</accession>
<feature type="compositionally biased region" description="Polar residues" evidence="1">
    <location>
        <begin position="233"/>
        <end position="244"/>
    </location>
</feature>
<evidence type="ECO:0000313" key="3">
    <source>
        <dbReference type="Proteomes" id="UP000799772"/>
    </source>
</evidence>
<keyword evidence="3" id="KW-1185">Reference proteome</keyword>
<sequence length="293" mass="33862">MSFLPRSSRPQSRYICQRCSNARRSFSSRTAHHSIAPESPKFIDVPRPPQEYARTQRRIKGVLPVPKNLFPKGSEAKASPLYLDAVTKEPLTRKELQGPEGERLLWKQRMADSRRKNLREGILELHHRKSREEKATNFRRAIHRARREALIAEPEREDERLTRPSVPEVLRDVFKQGHRYDPNKDFEERRLRVAEREALRSDARKDAIHTLYMHARNFITTEDQLNDAVENAFTRSDGTPNDQSIWEGDEPMTTADMLNPSRGPALRGQPNTKEGLAAERMKKIAEELTGGKI</sequence>
<dbReference type="Pfam" id="PF26163">
    <property type="entry name" value="mS26"/>
    <property type="match status" value="1"/>
</dbReference>
<organism evidence="2 3">
    <name type="scientific">Rhizodiscina lignyota</name>
    <dbReference type="NCBI Taxonomy" id="1504668"/>
    <lineage>
        <taxon>Eukaryota</taxon>
        <taxon>Fungi</taxon>
        <taxon>Dikarya</taxon>
        <taxon>Ascomycota</taxon>
        <taxon>Pezizomycotina</taxon>
        <taxon>Dothideomycetes</taxon>
        <taxon>Pleosporomycetidae</taxon>
        <taxon>Aulographales</taxon>
        <taxon>Rhizodiscinaceae</taxon>
        <taxon>Rhizodiscina</taxon>
    </lineage>
</organism>
<protein>
    <submittedName>
        <fullName evidence="2">Uncharacterized protein</fullName>
    </submittedName>
</protein>
<comment type="caution">
    <text evidence="2">The sequence shown here is derived from an EMBL/GenBank/DDBJ whole genome shotgun (WGS) entry which is preliminary data.</text>
</comment>
<dbReference type="EMBL" id="ML978122">
    <property type="protein sequence ID" value="KAF2103082.1"/>
    <property type="molecule type" value="Genomic_DNA"/>
</dbReference>
<dbReference type="CDD" id="cd23703">
    <property type="entry name" value="mS26_PET12"/>
    <property type="match status" value="1"/>
</dbReference>
<reference evidence="2" key="1">
    <citation type="journal article" date="2020" name="Stud. Mycol.">
        <title>101 Dothideomycetes genomes: a test case for predicting lifestyles and emergence of pathogens.</title>
        <authorList>
            <person name="Haridas S."/>
            <person name="Albert R."/>
            <person name="Binder M."/>
            <person name="Bloem J."/>
            <person name="Labutti K."/>
            <person name="Salamov A."/>
            <person name="Andreopoulos B."/>
            <person name="Baker S."/>
            <person name="Barry K."/>
            <person name="Bills G."/>
            <person name="Bluhm B."/>
            <person name="Cannon C."/>
            <person name="Castanera R."/>
            <person name="Culley D."/>
            <person name="Daum C."/>
            <person name="Ezra D."/>
            <person name="Gonzalez J."/>
            <person name="Henrissat B."/>
            <person name="Kuo A."/>
            <person name="Liang C."/>
            <person name="Lipzen A."/>
            <person name="Lutzoni F."/>
            <person name="Magnuson J."/>
            <person name="Mondo S."/>
            <person name="Nolan M."/>
            <person name="Ohm R."/>
            <person name="Pangilinan J."/>
            <person name="Park H.-J."/>
            <person name="Ramirez L."/>
            <person name="Alfaro M."/>
            <person name="Sun H."/>
            <person name="Tritt A."/>
            <person name="Yoshinaga Y."/>
            <person name="Zwiers L.-H."/>
            <person name="Turgeon B."/>
            <person name="Goodwin S."/>
            <person name="Spatafora J."/>
            <person name="Crous P."/>
            <person name="Grigoriev I."/>
        </authorList>
    </citation>
    <scope>NUCLEOTIDE SEQUENCE</scope>
    <source>
        <strain evidence="2">CBS 133067</strain>
    </source>
</reference>
<dbReference type="Proteomes" id="UP000799772">
    <property type="component" value="Unassembled WGS sequence"/>
</dbReference>
<name>A0A9P4IRB6_9PEZI</name>
<dbReference type="InterPro" id="IPR058940">
    <property type="entry name" value="mS26_fungi"/>
</dbReference>
<feature type="region of interest" description="Disordered" evidence="1">
    <location>
        <begin position="233"/>
        <end position="254"/>
    </location>
</feature>
<proteinExistence type="predicted"/>
<dbReference type="AlphaFoldDB" id="A0A9P4IRB6"/>
<gene>
    <name evidence="2" type="ORF">NA57DRAFT_52619</name>
</gene>
<evidence type="ECO:0000256" key="1">
    <source>
        <dbReference type="SAM" id="MobiDB-lite"/>
    </source>
</evidence>
<feature type="region of interest" description="Disordered" evidence="1">
    <location>
        <begin position="26"/>
        <end position="47"/>
    </location>
</feature>
<evidence type="ECO:0000313" key="2">
    <source>
        <dbReference type="EMBL" id="KAF2103082.1"/>
    </source>
</evidence>